<dbReference type="EMBL" id="JACIBV010000001">
    <property type="protein sequence ID" value="MBB3724410.1"/>
    <property type="molecule type" value="Genomic_DNA"/>
</dbReference>
<dbReference type="GO" id="GO:0003677">
    <property type="term" value="F:DNA binding"/>
    <property type="evidence" value="ECO:0007669"/>
    <property type="project" value="UniProtKB-KW"/>
</dbReference>
<dbReference type="Gene3D" id="1.10.10.10">
    <property type="entry name" value="Winged helix-like DNA-binding domain superfamily/Winged helix DNA-binding domain"/>
    <property type="match status" value="1"/>
</dbReference>
<dbReference type="SMART" id="SM00382">
    <property type="entry name" value="AAA"/>
    <property type="match status" value="1"/>
</dbReference>
<dbReference type="GO" id="GO:0006355">
    <property type="term" value="P:regulation of DNA-templated transcription"/>
    <property type="evidence" value="ECO:0007669"/>
    <property type="project" value="InterPro"/>
</dbReference>
<dbReference type="AlphaFoldDB" id="A0A7W5V3Z1"/>
<evidence type="ECO:0000259" key="3">
    <source>
        <dbReference type="PROSITE" id="PS50043"/>
    </source>
</evidence>
<dbReference type="Pfam" id="PF00196">
    <property type="entry name" value="GerE"/>
    <property type="match status" value="1"/>
</dbReference>
<dbReference type="PANTHER" id="PTHR16305:SF35">
    <property type="entry name" value="TRANSCRIPTIONAL ACTIVATOR DOMAIN"/>
    <property type="match status" value="1"/>
</dbReference>
<dbReference type="InterPro" id="IPR003593">
    <property type="entry name" value="AAA+_ATPase"/>
</dbReference>
<reference evidence="4 5" key="1">
    <citation type="submission" date="2020-08" db="EMBL/GenBank/DDBJ databases">
        <title>Sequencing the genomes of 1000 actinobacteria strains.</title>
        <authorList>
            <person name="Klenk H.-P."/>
        </authorList>
    </citation>
    <scope>NUCLEOTIDE SEQUENCE [LARGE SCALE GENOMIC DNA]</scope>
    <source>
        <strain evidence="4 5">DSM 44320</strain>
    </source>
</reference>
<dbReference type="InterPro" id="IPR027417">
    <property type="entry name" value="P-loop_NTPase"/>
</dbReference>
<dbReference type="PRINTS" id="PR00038">
    <property type="entry name" value="HTHLUXR"/>
</dbReference>
<dbReference type="InterPro" id="IPR000792">
    <property type="entry name" value="Tscrpt_reg_LuxR_C"/>
</dbReference>
<dbReference type="InterPro" id="IPR041664">
    <property type="entry name" value="AAA_16"/>
</dbReference>
<dbReference type="InterPro" id="IPR036388">
    <property type="entry name" value="WH-like_DNA-bd_sf"/>
</dbReference>
<accession>A0A7W5V3Z1</accession>
<dbReference type="InterPro" id="IPR016032">
    <property type="entry name" value="Sig_transdc_resp-reg_C-effctor"/>
</dbReference>
<proteinExistence type="predicted"/>
<evidence type="ECO:0000313" key="5">
    <source>
        <dbReference type="Proteomes" id="UP000579945"/>
    </source>
</evidence>
<name>A0A7W5V3Z1_9ACTN</name>
<dbReference type="GO" id="GO:0005524">
    <property type="term" value="F:ATP binding"/>
    <property type="evidence" value="ECO:0007669"/>
    <property type="project" value="UniProtKB-KW"/>
</dbReference>
<keyword evidence="1" id="KW-0547">Nucleotide-binding</keyword>
<dbReference type="SUPFAM" id="SSF48452">
    <property type="entry name" value="TPR-like"/>
    <property type="match status" value="1"/>
</dbReference>
<comment type="caution">
    <text evidence="4">The sequence shown here is derived from an EMBL/GenBank/DDBJ whole genome shotgun (WGS) entry which is preliminary data.</text>
</comment>
<dbReference type="Proteomes" id="UP000579945">
    <property type="component" value="Unassembled WGS sequence"/>
</dbReference>
<evidence type="ECO:0000256" key="1">
    <source>
        <dbReference type="ARBA" id="ARBA00022741"/>
    </source>
</evidence>
<sequence>METLVGREAEIERLDALVKAARQGRGGALALGGEPGMGKSTMLRRLAESAPGFLVVQVSGAEFETELPFAALHQLCVPLLGHLDDLPPPHRRALQIAFGLDTGALDPFLAGVATLGLLAETARERPLLCLIDDAQWLDDASAKALAFVARRIADEPVAMVFATREPGFGTVPALNLAGLRESEARTLLARAVQAPLDERVRDRILAEARGNPLALLELPRSTGMAGGFDLPAPGVIEQSFRVRLTQLPPQARLLLTVAAAEPIGDPGLLWRAAELLDISPESAAEAAELVEFGARIRFSHPLARSAAYTAASPDERRRAHAALAEATDPLADPDRRAWHRAQAAVGPDEEVAAALERSAARAQARGGVAAAAAFLERAAALTPGSGPRIDRVLAAAEAKLSMGAFDVAAELLATASSDQAQQARIDLLRGRLSFVRHRGGERPTTYLLRAAERLADTDPAWSMECYLDAMEMGVLLGDLGSVVRAAPAKGPVLEGLIRLTTQGHGAAAELLRPALADDAAWSRHPSLGFMLATELWTYGALRRVAERVTAAGRESGSFHMLPIGLAMQAAAAVHAGEFGAAMEMISEEEAIAEATGAAPLVYPRIHLAAMRGRRAEAFELFSTVDTRMTLSVQWGAAVLHNGLGNYQAALDAARTAVAHGHLGMSGLALPELVEAAVRCGSPDLAKTALADLRERTQAGGDAWGLGVAAYARALVTDDEAAYREAVDHLDGSRVTIYRARAHLLYGEWLRRQGRRREAREHLRTAHEALTDIGAEAFAERAAGELRATGEHARSRSAHAVEQLTMQERHIARLVADGATSKEVAATLFLSPRTVDAHLRNIFRKLGLTSRKQLRDLPEVRR</sequence>
<evidence type="ECO:0000313" key="4">
    <source>
        <dbReference type="EMBL" id="MBB3724410.1"/>
    </source>
</evidence>
<dbReference type="GeneID" id="95386927"/>
<protein>
    <submittedName>
        <fullName evidence="4">DNA-binding CsgD family transcriptional regulator/DNA polymerase III delta prime subunit</fullName>
    </submittedName>
</protein>
<dbReference type="RefSeq" id="WP_183642330.1">
    <property type="nucleotide sequence ID" value="NZ_JACIBV010000001.1"/>
</dbReference>
<keyword evidence="5" id="KW-1185">Reference proteome</keyword>
<gene>
    <name evidence="4" type="ORF">FHR33_000270</name>
</gene>
<dbReference type="PANTHER" id="PTHR16305">
    <property type="entry name" value="TESTICULAR SOLUBLE ADENYLYL CYCLASE"/>
    <property type="match status" value="1"/>
</dbReference>
<dbReference type="PROSITE" id="PS00622">
    <property type="entry name" value="HTH_LUXR_1"/>
    <property type="match status" value="1"/>
</dbReference>
<dbReference type="Gene3D" id="3.40.50.300">
    <property type="entry name" value="P-loop containing nucleotide triphosphate hydrolases"/>
    <property type="match status" value="1"/>
</dbReference>
<evidence type="ECO:0000256" key="2">
    <source>
        <dbReference type="ARBA" id="ARBA00022840"/>
    </source>
</evidence>
<dbReference type="SMART" id="SM00421">
    <property type="entry name" value="HTH_LUXR"/>
    <property type="match status" value="1"/>
</dbReference>
<keyword evidence="2" id="KW-0067">ATP-binding</keyword>
<organism evidence="4 5">
    <name type="scientific">Nonomuraea dietziae</name>
    <dbReference type="NCBI Taxonomy" id="65515"/>
    <lineage>
        <taxon>Bacteria</taxon>
        <taxon>Bacillati</taxon>
        <taxon>Actinomycetota</taxon>
        <taxon>Actinomycetes</taxon>
        <taxon>Streptosporangiales</taxon>
        <taxon>Streptosporangiaceae</taxon>
        <taxon>Nonomuraea</taxon>
    </lineage>
</organism>
<dbReference type="Pfam" id="PF13191">
    <property type="entry name" value="AAA_16"/>
    <property type="match status" value="1"/>
</dbReference>
<keyword evidence="4" id="KW-0238">DNA-binding</keyword>
<dbReference type="GO" id="GO:0004016">
    <property type="term" value="F:adenylate cyclase activity"/>
    <property type="evidence" value="ECO:0007669"/>
    <property type="project" value="TreeGrafter"/>
</dbReference>
<dbReference type="GO" id="GO:0005737">
    <property type="term" value="C:cytoplasm"/>
    <property type="evidence" value="ECO:0007669"/>
    <property type="project" value="TreeGrafter"/>
</dbReference>
<dbReference type="InterPro" id="IPR011990">
    <property type="entry name" value="TPR-like_helical_dom_sf"/>
</dbReference>
<dbReference type="SUPFAM" id="SSF52540">
    <property type="entry name" value="P-loop containing nucleoside triphosphate hydrolases"/>
    <property type="match status" value="1"/>
</dbReference>
<feature type="domain" description="HTH luxR-type" evidence="3">
    <location>
        <begin position="796"/>
        <end position="861"/>
    </location>
</feature>
<dbReference type="SUPFAM" id="SSF46894">
    <property type="entry name" value="C-terminal effector domain of the bipartite response regulators"/>
    <property type="match status" value="1"/>
</dbReference>
<dbReference type="CDD" id="cd06170">
    <property type="entry name" value="LuxR_C_like"/>
    <property type="match status" value="1"/>
</dbReference>
<dbReference type="PROSITE" id="PS50043">
    <property type="entry name" value="HTH_LUXR_2"/>
    <property type="match status" value="1"/>
</dbReference>